<feature type="chain" id="PRO_5041278669" evidence="4">
    <location>
        <begin position="20"/>
        <end position="540"/>
    </location>
</feature>
<feature type="domain" description="Glycoside hydrolase family 3 N-terminal" evidence="5">
    <location>
        <begin position="72"/>
        <end position="339"/>
    </location>
</feature>
<dbReference type="EMBL" id="CASHTH010001743">
    <property type="protein sequence ID" value="CAI8019305.1"/>
    <property type="molecule type" value="Genomic_DNA"/>
</dbReference>
<dbReference type="PRINTS" id="PR00133">
    <property type="entry name" value="GLHYDRLASE3"/>
</dbReference>
<dbReference type="SUPFAM" id="SSF52279">
    <property type="entry name" value="Beta-D-glucan exohydrolase, C-terminal domain"/>
    <property type="match status" value="1"/>
</dbReference>
<comment type="caution">
    <text evidence="7">The sequence shown here is derived from an EMBL/GenBank/DDBJ whole genome shotgun (WGS) entry which is preliminary data.</text>
</comment>
<reference evidence="7" key="1">
    <citation type="submission" date="2023-03" db="EMBL/GenBank/DDBJ databases">
        <authorList>
            <person name="Steffen K."/>
            <person name="Cardenas P."/>
        </authorList>
    </citation>
    <scope>NUCLEOTIDE SEQUENCE</scope>
</reference>
<evidence type="ECO:0000256" key="1">
    <source>
        <dbReference type="ARBA" id="ARBA00022729"/>
    </source>
</evidence>
<evidence type="ECO:0000259" key="5">
    <source>
        <dbReference type="Pfam" id="PF00933"/>
    </source>
</evidence>
<organism evidence="7 8">
    <name type="scientific">Geodia barretti</name>
    <name type="common">Barrett's horny sponge</name>
    <dbReference type="NCBI Taxonomy" id="519541"/>
    <lineage>
        <taxon>Eukaryota</taxon>
        <taxon>Metazoa</taxon>
        <taxon>Porifera</taxon>
        <taxon>Demospongiae</taxon>
        <taxon>Heteroscleromorpha</taxon>
        <taxon>Tetractinellida</taxon>
        <taxon>Astrophorina</taxon>
        <taxon>Geodiidae</taxon>
        <taxon>Geodia</taxon>
    </lineage>
</organism>
<keyword evidence="3" id="KW-0326">Glycosidase</keyword>
<dbReference type="GO" id="GO:0045493">
    <property type="term" value="P:xylan catabolic process"/>
    <property type="evidence" value="ECO:0007669"/>
    <property type="project" value="InterPro"/>
</dbReference>
<dbReference type="PANTHER" id="PTHR42721">
    <property type="entry name" value="SUGAR HYDROLASE-RELATED"/>
    <property type="match status" value="1"/>
</dbReference>
<evidence type="ECO:0000256" key="4">
    <source>
        <dbReference type="SAM" id="SignalP"/>
    </source>
</evidence>
<evidence type="ECO:0000259" key="6">
    <source>
        <dbReference type="Pfam" id="PF01915"/>
    </source>
</evidence>
<dbReference type="InterPro" id="IPR044993">
    <property type="entry name" value="BXL"/>
</dbReference>
<accession>A0AA35RWZ5</accession>
<evidence type="ECO:0000256" key="2">
    <source>
        <dbReference type="ARBA" id="ARBA00022801"/>
    </source>
</evidence>
<evidence type="ECO:0000313" key="8">
    <source>
        <dbReference type="Proteomes" id="UP001174909"/>
    </source>
</evidence>
<feature type="signal peptide" evidence="4">
    <location>
        <begin position="1"/>
        <end position="19"/>
    </location>
</feature>
<evidence type="ECO:0000256" key="3">
    <source>
        <dbReference type="ARBA" id="ARBA00023295"/>
    </source>
</evidence>
<keyword evidence="1 4" id="KW-0732">Signal</keyword>
<dbReference type="GO" id="GO:0046556">
    <property type="term" value="F:alpha-L-arabinofuranosidase activity"/>
    <property type="evidence" value="ECO:0007669"/>
    <property type="project" value="TreeGrafter"/>
</dbReference>
<dbReference type="Gene3D" id="3.20.20.300">
    <property type="entry name" value="Glycoside hydrolase, family 3, N-terminal domain"/>
    <property type="match status" value="1"/>
</dbReference>
<dbReference type="InterPro" id="IPR036962">
    <property type="entry name" value="Glyco_hydro_3_N_sf"/>
</dbReference>
<dbReference type="AlphaFoldDB" id="A0AA35RWZ5"/>
<keyword evidence="8" id="KW-1185">Reference proteome</keyword>
<dbReference type="GO" id="GO:0031222">
    <property type="term" value="P:arabinan catabolic process"/>
    <property type="evidence" value="ECO:0007669"/>
    <property type="project" value="TreeGrafter"/>
</dbReference>
<dbReference type="Gene3D" id="3.40.50.1700">
    <property type="entry name" value="Glycoside hydrolase family 3 C-terminal domain"/>
    <property type="match status" value="1"/>
</dbReference>
<dbReference type="Proteomes" id="UP001174909">
    <property type="component" value="Unassembled WGS sequence"/>
</dbReference>
<sequence length="540" mass="58551">MALLFAVAVCLCATPMASSQEFPFRNTSLPFDERVKDLVGRLTLEEMVAQMSHGGANNNGPAPAIPELGINPYQWGTECISGDVDAGPATSFPESIGLAAAFDYQLLYTFARAVSNEVRAKNNNYTAHGDYSFHTGLSCWSPVINILRDPRWGRNQETYGEDPWLSGYLGRAYVTGLQGNNSRYVEANAGCKHFDVHGGPENIPVSRFSFNANVTTRDWRMTFLPQFRACIEAGAWSVMCSYNSINGVPACANKELLTDILRNEWGFKGYVVSDQGAIENIMSAHHYTNSTVATAEVAVNAGTCLEDANEEDNVFASIGQAVSEGLITDATVIDAVSRLFLVRMRLGEFDPPEMNPYTKLKVEDYVQSEAHRQLSLEAAMASAVLMKNDMTMGMTLPITTPVNSACVVGPFINDPSLYFGDYSPTLMPEYIVTVQDGLQDAMISKALSYAEGCTDGPKCNSYDSSVVKACSDVELAIVTLGTGKVLESEGNDRADINLPGQQLKLLQDAANSAKGPVVLVLYNAGPLDVSWAKSSDLSWL</sequence>
<dbReference type="InterPro" id="IPR017853">
    <property type="entry name" value="GH"/>
</dbReference>
<name>A0AA35RWZ5_GEOBA</name>
<dbReference type="InterPro" id="IPR001764">
    <property type="entry name" value="Glyco_hydro_3_N"/>
</dbReference>
<dbReference type="SUPFAM" id="SSF51445">
    <property type="entry name" value="(Trans)glycosidases"/>
    <property type="match status" value="1"/>
</dbReference>
<dbReference type="Pfam" id="PF01915">
    <property type="entry name" value="Glyco_hydro_3_C"/>
    <property type="match status" value="1"/>
</dbReference>
<protein>
    <submittedName>
        <fullName evidence="7">Probable beta-D-xylosidase 5</fullName>
    </submittedName>
</protein>
<keyword evidence="2" id="KW-0378">Hydrolase</keyword>
<dbReference type="PANTHER" id="PTHR42721:SF42">
    <property type="entry name" value="FIBRONECTIN TYPE III-LIKE DOMAIN-CONTAINING PROTEIN"/>
    <property type="match status" value="1"/>
</dbReference>
<dbReference type="Pfam" id="PF00933">
    <property type="entry name" value="Glyco_hydro_3"/>
    <property type="match status" value="1"/>
</dbReference>
<feature type="domain" description="Glycoside hydrolase family 3 C-terminal" evidence="6">
    <location>
        <begin position="384"/>
        <end position="533"/>
    </location>
</feature>
<evidence type="ECO:0000313" key="7">
    <source>
        <dbReference type="EMBL" id="CAI8019305.1"/>
    </source>
</evidence>
<dbReference type="InterPro" id="IPR036881">
    <property type="entry name" value="Glyco_hydro_3_C_sf"/>
</dbReference>
<dbReference type="GO" id="GO:0009044">
    <property type="term" value="F:xylan 1,4-beta-xylosidase activity"/>
    <property type="evidence" value="ECO:0007669"/>
    <property type="project" value="InterPro"/>
</dbReference>
<gene>
    <name evidence="7" type="ORF">GBAR_LOCUS11616</name>
</gene>
<dbReference type="InterPro" id="IPR002772">
    <property type="entry name" value="Glyco_hydro_3_C"/>
</dbReference>
<proteinExistence type="predicted"/>